<dbReference type="PANTHER" id="PTHR37296:SF1">
    <property type="entry name" value="CONSERVED VIRULENCE FACTOR B"/>
    <property type="match status" value="1"/>
</dbReference>
<protein>
    <recommendedName>
        <fullName evidence="8">DNA-binding protein</fullName>
    </recommendedName>
</protein>
<evidence type="ECO:0000313" key="7">
    <source>
        <dbReference type="Proteomes" id="UP000051638"/>
    </source>
</evidence>
<feature type="domain" description="Conserved virulence factor B third S1" evidence="5">
    <location>
        <begin position="144"/>
        <end position="218"/>
    </location>
</feature>
<name>A0A0R2DFR9_9LACO</name>
<evidence type="ECO:0000259" key="2">
    <source>
        <dbReference type="Pfam" id="PF13509"/>
    </source>
</evidence>
<dbReference type="Pfam" id="PF13509">
    <property type="entry name" value="S1_2"/>
    <property type="match status" value="1"/>
</dbReference>
<dbReference type="STRING" id="1423796.FC24_GL000745"/>
<dbReference type="PIRSF" id="PIRSF012524">
    <property type="entry name" value="YitL_S1"/>
    <property type="match status" value="1"/>
</dbReference>
<dbReference type="InterPro" id="IPR048587">
    <property type="entry name" value="CvfB_S1_3rd"/>
</dbReference>
<dbReference type="InterPro" id="IPR040764">
    <property type="entry name" value="CvfB_WH"/>
</dbReference>
<evidence type="ECO:0000313" key="6">
    <source>
        <dbReference type="EMBL" id="KRM98899.1"/>
    </source>
</evidence>
<dbReference type="Proteomes" id="UP000051638">
    <property type="component" value="Unassembled WGS sequence"/>
</dbReference>
<dbReference type="InterPro" id="IPR012340">
    <property type="entry name" value="NA-bd_OB-fold"/>
</dbReference>
<evidence type="ECO:0000259" key="3">
    <source>
        <dbReference type="Pfam" id="PF17783"/>
    </source>
</evidence>
<reference evidence="6 7" key="1">
    <citation type="journal article" date="2015" name="Genome Announc.">
        <title>Expanding the biotechnology potential of lactobacilli through comparative genomics of 213 strains and associated genera.</title>
        <authorList>
            <person name="Sun Z."/>
            <person name="Harris H.M."/>
            <person name="McCann A."/>
            <person name="Guo C."/>
            <person name="Argimon S."/>
            <person name="Zhang W."/>
            <person name="Yang X."/>
            <person name="Jeffery I.B."/>
            <person name="Cooney J.C."/>
            <person name="Kagawa T.F."/>
            <person name="Liu W."/>
            <person name="Song Y."/>
            <person name="Salvetti E."/>
            <person name="Wrobel A."/>
            <person name="Rasinkangas P."/>
            <person name="Parkhill J."/>
            <person name="Rea M.C."/>
            <person name="O'Sullivan O."/>
            <person name="Ritari J."/>
            <person name="Douillard F.P."/>
            <person name="Paul Ross R."/>
            <person name="Yang R."/>
            <person name="Briner A.E."/>
            <person name="Felis G.E."/>
            <person name="de Vos W.M."/>
            <person name="Barrangou R."/>
            <person name="Klaenhammer T.R."/>
            <person name="Caufield P.W."/>
            <person name="Cui Y."/>
            <person name="Zhang H."/>
            <person name="O'Toole P.W."/>
        </authorList>
    </citation>
    <scope>NUCLEOTIDE SEQUENCE [LARGE SCALE GENOMIC DNA]</scope>
    <source>
        <strain evidence="6 7">DSM 20253</strain>
    </source>
</reference>
<dbReference type="Pfam" id="PF21543">
    <property type="entry name" value="CvfB_2nd"/>
    <property type="match status" value="1"/>
</dbReference>
<dbReference type="Gene3D" id="2.40.50.330">
    <property type="match status" value="1"/>
</dbReference>
<sequence length="293" mass="33030">MMAMNHAIGQKISVSITDENATDYFAQKDGFTYRIKKTELKKKHQISDAITGFAYENEQHQLQLTTKIPRVQLARYDFAPVVSVRRDLGVFVDIGLPDKDVVVSLDEMPSSNALWPARGDYLYIRLTVDKKGRLWGTLADDEQFEKMAKPATTDMQNANVQVTVYRLKAVGTYVFTAEHHLGFIHPSEREQEPRLGQHLNARVIGVRPDGILNLSLRPRAYEAIGDDAQMILAVLKHQPEGQIPYTDKSSPEAIRQYFGISKGQFKRALGHLMKAGVIKQTDGKTILLPQDTH</sequence>
<evidence type="ECO:0000256" key="1">
    <source>
        <dbReference type="PIRNR" id="PIRNR012524"/>
    </source>
</evidence>
<proteinExistence type="inferred from homology"/>
<dbReference type="Gene3D" id="1.10.10.10">
    <property type="entry name" value="Winged helix-like DNA-binding domain superfamily/Winged helix DNA-binding domain"/>
    <property type="match status" value="1"/>
</dbReference>
<feature type="domain" description="Conserved virulence factor B second S1" evidence="4">
    <location>
        <begin position="76"/>
        <end position="137"/>
    </location>
</feature>
<evidence type="ECO:0000259" key="5">
    <source>
        <dbReference type="Pfam" id="PF21543"/>
    </source>
</evidence>
<comment type="caution">
    <text evidence="6">The sequence shown here is derived from an EMBL/GenBank/DDBJ whole genome shotgun (WGS) entry which is preliminary data.</text>
</comment>
<dbReference type="PANTHER" id="PTHR37296">
    <property type="entry name" value="CONSERVED VIRULENCE FACTOR B"/>
    <property type="match status" value="1"/>
</dbReference>
<evidence type="ECO:0008006" key="8">
    <source>
        <dbReference type="Google" id="ProtNLM"/>
    </source>
</evidence>
<dbReference type="EMBL" id="AYYI01000022">
    <property type="protein sequence ID" value="KRM98899.1"/>
    <property type="molecule type" value="Genomic_DNA"/>
</dbReference>
<comment type="similarity">
    <text evidence="1">Belongs to the CvfB family.</text>
</comment>
<accession>A0A0R2DFR9</accession>
<dbReference type="Pfam" id="PF21191">
    <property type="entry name" value="CvfB_1st"/>
    <property type="match status" value="1"/>
</dbReference>
<dbReference type="InterPro" id="IPR036388">
    <property type="entry name" value="WH-like_DNA-bd_sf"/>
</dbReference>
<dbReference type="InterPro" id="IPR039566">
    <property type="entry name" value="CvfB_S1_st"/>
</dbReference>
<dbReference type="Pfam" id="PF17783">
    <property type="entry name" value="WHD_CvfB"/>
    <property type="match status" value="1"/>
</dbReference>
<feature type="domain" description="Conserved virulence factor B first S1" evidence="2">
    <location>
        <begin position="8"/>
        <end position="67"/>
    </location>
</feature>
<dbReference type="Gene3D" id="2.40.50.140">
    <property type="entry name" value="Nucleic acid-binding proteins"/>
    <property type="match status" value="2"/>
</dbReference>
<dbReference type="AlphaFoldDB" id="A0A0R2DFR9"/>
<dbReference type="InterPro" id="IPR048588">
    <property type="entry name" value="CvfB_S1_2nd"/>
</dbReference>
<gene>
    <name evidence="6" type="ORF">FC24_GL000745</name>
</gene>
<dbReference type="PATRIC" id="fig|1423796.3.peg.762"/>
<feature type="domain" description="Conserved virulence factor B-like winged helix" evidence="3">
    <location>
        <begin position="229"/>
        <end position="287"/>
    </location>
</feature>
<organism evidence="6 7">
    <name type="scientific">Loigolactobacillus rennini DSM 20253</name>
    <dbReference type="NCBI Taxonomy" id="1423796"/>
    <lineage>
        <taxon>Bacteria</taxon>
        <taxon>Bacillati</taxon>
        <taxon>Bacillota</taxon>
        <taxon>Bacilli</taxon>
        <taxon>Lactobacillales</taxon>
        <taxon>Lactobacillaceae</taxon>
        <taxon>Loigolactobacillus</taxon>
    </lineage>
</organism>
<dbReference type="InterPro" id="IPR014464">
    <property type="entry name" value="CvfB_fam"/>
</dbReference>
<keyword evidence="7" id="KW-1185">Reference proteome</keyword>
<evidence type="ECO:0000259" key="4">
    <source>
        <dbReference type="Pfam" id="PF21191"/>
    </source>
</evidence>